<evidence type="ECO:0000313" key="6">
    <source>
        <dbReference type="Proteomes" id="UP000038045"/>
    </source>
</evidence>
<dbReference type="PANTHER" id="PTHR21700">
    <property type="entry name" value="TRANSTHYRETIN-LIKE FAMILY PROTEIN-RELATED"/>
    <property type="match status" value="1"/>
</dbReference>
<name>A0A0N5A5F9_PARTI</name>
<comment type="similarity">
    <text evidence="2">Belongs to the nematode transthyretin-like family.</text>
</comment>
<evidence type="ECO:0000256" key="2">
    <source>
        <dbReference type="ARBA" id="ARBA00010112"/>
    </source>
</evidence>
<sequence>MKFGIKICIFISLFLTCRGIIKQSIEVTGRFFCLGKPANNVYIQLMEEDLFSDDILARSKSDSNGFFSMFGIDKELSFIDPYISFKLECPKGTFLFGNNTVKLYVPRRAFKYFRGKYRFSYDFKDIELNKIYLKKNYDINNLRYK</sequence>
<evidence type="ECO:0000256" key="5">
    <source>
        <dbReference type="SAM" id="SignalP"/>
    </source>
</evidence>
<feature type="signal peptide" evidence="5">
    <location>
        <begin position="1"/>
        <end position="19"/>
    </location>
</feature>
<dbReference type="GO" id="GO:0009986">
    <property type="term" value="C:cell surface"/>
    <property type="evidence" value="ECO:0007669"/>
    <property type="project" value="InterPro"/>
</dbReference>
<comment type="subcellular location">
    <subcellularLocation>
        <location evidence="1">Secreted</location>
    </subcellularLocation>
</comment>
<accession>A0A0N5A5F9</accession>
<evidence type="ECO:0000313" key="7">
    <source>
        <dbReference type="WBParaSite" id="PTRK_0001694200.1"/>
    </source>
</evidence>
<dbReference type="AlphaFoldDB" id="A0A0N5A5F9"/>
<keyword evidence="6" id="KW-1185">Reference proteome</keyword>
<dbReference type="InterPro" id="IPR001534">
    <property type="entry name" value="Transthyretin-like"/>
</dbReference>
<feature type="chain" id="PRO_5005892940" evidence="5">
    <location>
        <begin position="20"/>
        <end position="145"/>
    </location>
</feature>
<organism evidence="6 7">
    <name type="scientific">Parastrongyloides trichosuri</name>
    <name type="common">Possum-specific nematode worm</name>
    <dbReference type="NCBI Taxonomy" id="131310"/>
    <lineage>
        <taxon>Eukaryota</taxon>
        <taxon>Metazoa</taxon>
        <taxon>Ecdysozoa</taxon>
        <taxon>Nematoda</taxon>
        <taxon>Chromadorea</taxon>
        <taxon>Rhabditida</taxon>
        <taxon>Tylenchina</taxon>
        <taxon>Panagrolaimomorpha</taxon>
        <taxon>Strongyloidoidea</taxon>
        <taxon>Strongyloididae</taxon>
        <taxon>Parastrongyloides</taxon>
    </lineage>
</organism>
<dbReference type="Pfam" id="PF01060">
    <property type="entry name" value="TTR-52"/>
    <property type="match status" value="1"/>
</dbReference>
<evidence type="ECO:0000256" key="1">
    <source>
        <dbReference type="ARBA" id="ARBA00004613"/>
    </source>
</evidence>
<dbReference type="Proteomes" id="UP000038045">
    <property type="component" value="Unplaced"/>
</dbReference>
<evidence type="ECO:0000256" key="3">
    <source>
        <dbReference type="ARBA" id="ARBA00022525"/>
    </source>
</evidence>
<dbReference type="InterPro" id="IPR038479">
    <property type="entry name" value="Transthyretin-like_sf"/>
</dbReference>
<evidence type="ECO:0000256" key="4">
    <source>
        <dbReference type="ARBA" id="ARBA00022729"/>
    </source>
</evidence>
<reference evidence="7" key="1">
    <citation type="submission" date="2017-02" db="UniProtKB">
        <authorList>
            <consortium name="WormBaseParasite"/>
        </authorList>
    </citation>
    <scope>IDENTIFICATION</scope>
</reference>
<protein>
    <submittedName>
        <fullName evidence="7">Transthyretin-like family-containing protein</fullName>
    </submittedName>
</protein>
<keyword evidence="3" id="KW-0964">Secreted</keyword>
<proteinExistence type="inferred from homology"/>
<keyword evidence="4 5" id="KW-0732">Signal</keyword>
<dbReference type="Gene3D" id="2.60.40.3330">
    <property type="match status" value="1"/>
</dbReference>
<dbReference type="WBParaSite" id="PTRK_0001694200.1">
    <property type="protein sequence ID" value="PTRK_0001694200.1"/>
    <property type="gene ID" value="PTRK_0001694200"/>
</dbReference>
<dbReference type="GO" id="GO:0005576">
    <property type="term" value="C:extracellular region"/>
    <property type="evidence" value="ECO:0007669"/>
    <property type="project" value="UniProtKB-SubCell"/>
</dbReference>